<gene>
    <name evidence="3" type="ORF">PHSY_005785</name>
</gene>
<keyword evidence="2" id="KW-1133">Transmembrane helix</keyword>
<dbReference type="AlphaFoldDB" id="R9P9Z6"/>
<reference evidence="4" key="1">
    <citation type="journal article" date="2013" name="Genome Announc.">
        <title>Draft genome sequence of the basidiomycetous yeast-like fungus Pseudozyma hubeiensis SY62, which produces an abundant amount of the biosurfactant mannosylerythritol lipids.</title>
        <authorList>
            <person name="Konishi M."/>
            <person name="Hatada Y."/>
            <person name="Horiuchi J."/>
        </authorList>
    </citation>
    <scope>NUCLEOTIDE SEQUENCE [LARGE SCALE GENOMIC DNA]</scope>
    <source>
        <strain evidence="4">SY62</strain>
    </source>
</reference>
<dbReference type="GeneID" id="24111062"/>
<keyword evidence="3" id="KW-0762">Sugar transport</keyword>
<keyword evidence="4" id="KW-1185">Reference proteome</keyword>
<feature type="transmembrane region" description="Helical" evidence="2">
    <location>
        <begin position="89"/>
        <end position="117"/>
    </location>
</feature>
<name>R9P9Z6_PSEHS</name>
<accession>R9P9Z6</accession>
<evidence type="ECO:0000256" key="2">
    <source>
        <dbReference type="SAM" id="Phobius"/>
    </source>
</evidence>
<dbReference type="HOGENOM" id="CLU_553395_0_0_1"/>
<dbReference type="eggNOG" id="ENOG502R37P">
    <property type="taxonomic scope" value="Eukaryota"/>
</dbReference>
<keyword evidence="2" id="KW-0472">Membrane</keyword>
<keyword evidence="2" id="KW-0812">Transmembrane</keyword>
<dbReference type="Proteomes" id="UP000014071">
    <property type="component" value="Unassembled WGS sequence"/>
</dbReference>
<proteinExistence type="predicted"/>
<keyword evidence="3" id="KW-0813">Transport</keyword>
<feature type="region of interest" description="Disordered" evidence="1">
    <location>
        <begin position="455"/>
        <end position="483"/>
    </location>
</feature>
<dbReference type="OrthoDB" id="10379605at2759"/>
<feature type="transmembrane region" description="Helical" evidence="2">
    <location>
        <begin position="266"/>
        <end position="287"/>
    </location>
</feature>
<feature type="compositionally biased region" description="Polar residues" evidence="1">
    <location>
        <begin position="456"/>
        <end position="465"/>
    </location>
</feature>
<feature type="transmembrane region" description="Helical" evidence="2">
    <location>
        <begin position="137"/>
        <end position="155"/>
    </location>
</feature>
<protein>
    <submittedName>
        <fullName evidence="3">Low-affinity glucose transporter HXT3</fullName>
    </submittedName>
</protein>
<evidence type="ECO:0000313" key="3">
    <source>
        <dbReference type="EMBL" id="GAC98196.1"/>
    </source>
</evidence>
<organism evidence="3 4">
    <name type="scientific">Pseudozyma hubeiensis (strain SY62)</name>
    <name type="common">Yeast</name>
    <dbReference type="NCBI Taxonomy" id="1305764"/>
    <lineage>
        <taxon>Eukaryota</taxon>
        <taxon>Fungi</taxon>
        <taxon>Dikarya</taxon>
        <taxon>Basidiomycota</taxon>
        <taxon>Ustilaginomycotina</taxon>
        <taxon>Ustilaginomycetes</taxon>
        <taxon>Ustilaginales</taxon>
        <taxon>Ustilaginaceae</taxon>
        <taxon>Pseudozyma</taxon>
    </lineage>
</organism>
<evidence type="ECO:0000256" key="1">
    <source>
        <dbReference type="SAM" id="MobiDB-lite"/>
    </source>
</evidence>
<feature type="transmembrane region" description="Helical" evidence="2">
    <location>
        <begin position="187"/>
        <end position="209"/>
    </location>
</feature>
<feature type="transmembrane region" description="Helical" evidence="2">
    <location>
        <begin position="357"/>
        <end position="378"/>
    </location>
</feature>
<feature type="transmembrane region" description="Helical" evidence="2">
    <location>
        <begin position="47"/>
        <end position="68"/>
    </location>
</feature>
<dbReference type="EMBL" id="DF238816">
    <property type="protein sequence ID" value="GAC98196.1"/>
    <property type="molecule type" value="Genomic_DNA"/>
</dbReference>
<evidence type="ECO:0000313" key="4">
    <source>
        <dbReference type="Proteomes" id="UP000014071"/>
    </source>
</evidence>
<feature type="compositionally biased region" description="Basic and acidic residues" evidence="1">
    <location>
        <begin position="466"/>
        <end position="482"/>
    </location>
</feature>
<sequence>MSNVPNLFRTIHPDNLHLPQHATLTNGALYDFMNPLLRPGISTGVEVFMLSDVVQCLVTFSVCSYVVFCKGRARKMTLFSLRRSQYGTFIVPNAVCILLFGVCVYLLFWAGYCTYIVAMDMMGKTYADIVWLIPYPWLPLAIGAFLCAYGFALTCSPRSPISNFSGSIQPSPKLSRIHLPIPHSARLVNSFLMGVTLIAFVFNTTVRLINLDMRNRAHKPGHDFSGDVLQRHHTHEWRDQVSTTAMLAFARVGWSDLLNVYRFCSMAYLSFTAMISLIVLILLLYAVPNQIFLINHVCDIYPGPLPSNCAKDGGFFSNLRLLYRLGLPRNLHDSKYHAFKKMWMVTMGRSLRNTIDLAFGWVIPVAFITAFWIIALSATMTLDDIFRAVSGMGEVKTESRANDQETAVQSQISQARSHVRLMSSGSNSAGGVGRGTGDSRRTISFLGDKLGVRQEPSFSASSATLTDEKHSSAGDHSPDHAGIRVTIVKETTVS</sequence>
<dbReference type="RefSeq" id="XP_012191783.1">
    <property type="nucleotide sequence ID" value="XM_012336393.1"/>
</dbReference>